<keyword evidence="1" id="KW-1133">Transmembrane helix</keyword>
<keyword evidence="3" id="KW-1185">Reference proteome</keyword>
<name>A0A371BCX5_9BRAD</name>
<sequence>MDDSLIKAGLAIGGAIGGAIIAGLANAYAARQRIREIEISYSHKLRDGYLENARKMAADVYIPISIAIGQLLKSYDQFRANIDFDNNQVPTGSRNSFLGQCRNYLLEIDRLFSRGADAYLTNELDSTLRKFNSFVNQSLNETAVSQKIILEAFAQIPFLGNFSTGKVERTIPHRTLTRFLPTVSTTLIPGISISYASETLSAPLHSREFEERFQTEAIEIKALIKEVILGSHRAT</sequence>
<evidence type="ECO:0000313" key="3">
    <source>
        <dbReference type="Proteomes" id="UP000263993"/>
    </source>
</evidence>
<dbReference type="RefSeq" id="WP_115517482.1">
    <property type="nucleotide sequence ID" value="NZ_QRGO01000001.1"/>
</dbReference>
<protein>
    <submittedName>
        <fullName evidence="2">Uncharacterized protein</fullName>
    </submittedName>
</protein>
<proteinExistence type="predicted"/>
<keyword evidence="1" id="KW-0812">Transmembrane</keyword>
<organism evidence="2 3">
    <name type="scientific">Undibacter mobilis</name>
    <dbReference type="NCBI Taxonomy" id="2292256"/>
    <lineage>
        <taxon>Bacteria</taxon>
        <taxon>Pseudomonadati</taxon>
        <taxon>Pseudomonadota</taxon>
        <taxon>Alphaproteobacteria</taxon>
        <taxon>Hyphomicrobiales</taxon>
        <taxon>Nitrobacteraceae</taxon>
        <taxon>Undibacter</taxon>
    </lineage>
</organism>
<reference evidence="3" key="1">
    <citation type="submission" date="2018-08" db="EMBL/GenBank/DDBJ databases">
        <authorList>
            <person name="Kim S.-J."/>
            <person name="Jung G.-Y."/>
        </authorList>
    </citation>
    <scope>NUCLEOTIDE SEQUENCE [LARGE SCALE GENOMIC DNA]</scope>
    <source>
        <strain evidence="3">GY_H</strain>
    </source>
</reference>
<dbReference type="EMBL" id="QRGO01000001">
    <property type="protein sequence ID" value="RDV05459.1"/>
    <property type="molecule type" value="Genomic_DNA"/>
</dbReference>
<dbReference type="AlphaFoldDB" id="A0A371BCX5"/>
<dbReference type="Proteomes" id="UP000263993">
    <property type="component" value="Unassembled WGS sequence"/>
</dbReference>
<feature type="transmembrane region" description="Helical" evidence="1">
    <location>
        <begin position="6"/>
        <end position="29"/>
    </location>
</feature>
<accession>A0A371BCX5</accession>
<comment type="caution">
    <text evidence="2">The sequence shown here is derived from an EMBL/GenBank/DDBJ whole genome shotgun (WGS) entry which is preliminary data.</text>
</comment>
<keyword evidence="1" id="KW-0472">Membrane</keyword>
<evidence type="ECO:0000313" key="2">
    <source>
        <dbReference type="EMBL" id="RDV05459.1"/>
    </source>
</evidence>
<gene>
    <name evidence="2" type="ORF">DXH78_13265</name>
</gene>
<evidence type="ECO:0000256" key="1">
    <source>
        <dbReference type="SAM" id="Phobius"/>
    </source>
</evidence>